<dbReference type="AlphaFoldDB" id="A0A1W4WP53"/>
<dbReference type="PANTHER" id="PTHR12843:SF5">
    <property type="entry name" value="EEF1A LYSINE METHYLTRANSFERASE 2"/>
    <property type="match status" value="1"/>
</dbReference>
<dbReference type="STRING" id="224129.A0A1W4WP53"/>
<organism evidence="7 8">
    <name type="scientific">Agrilus planipennis</name>
    <name type="common">Emerald ash borer</name>
    <name type="synonym">Agrilus marcopoli</name>
    <dbReference type="NCBI Taxonomy" id="224129"/>
    <lineage>
        <taxon>Eukaryota</taxon>
        <taxon>Metazoa</taxon>
        <taxon>Ecdysozoa</taxon>
        <taxon>Arthropoda</taxon>
        <taxon>Hexapoda</taxon>
        <taxon>Insecta</taxon>
        <taxon>Pterygota</taxon>
        <taxon>Neoptera</taxon>
        <taxon>Endopterygota</taxon>
        <taxon>Coleoptera</taxon>
        <taxon>Polyphaga</taxon>
        <taxon>Elateriformia</taxon>
        <taxon>Buprestoidea</taxon>
        <taxon>Buprestidae</taxon>
        <taxon>Agrilinae</taxon>
        <taxon>Agrilus</taxon>
    </lineage>
</organism>
<dbReference type="GO" id="GO:0005737">
    <property type="term" value="C:cytoplasm"/>
    <property type="evidence" value="ECO:0007669"/>
    <property type="project" value="UniProtKB-SubCell"/>
</dbReference>
<sequence length="213" mass="24494">MTEELNECELGTREYWDKRYEEEIRNYNSHGDVGDIWFGEDIADRIVKWMEKNTSKQATIADVGCGNGMLLVYLAQSGFEDLSGFDYSECAIHLAEQVMKKNNYYFKLVQCDILKSHGLCSNFDVIVDKGTYDAISLMKDAKKNRTVYIENMYECLKNHGFLLLTSCNWTKEELEEQFLSKFTVHCVIPTPQFKFGGKVGSIVSVVVFKKKHA</sequence>
<dbReference type="Gene3D" id="3.40.50.150">
    <property type="entry name" value="Vaccinia Virus protein VP39"/>
    <property type="match status" value="1"/>
</dbReference>
<accession>A0A1W4WP53</accession>
<comment type="similarity">
    <text evidence="5">Belongs to the class I-like SAM-binding methyltransferase superfamily. EFM4 family.</text>
</comment>
<dbReference type="InterPro" id="IPR026635">
    <property type="entry name" value="Efm4/METTL10"/>
</dbReference>
<dbReference type="InterPro" id="IPR025714">
    <property type="entry name" value="Methyltranfer_dom"/>
</dbReference>
<dbReference type="SUPFAM" id="SSF53335">
    <property type="entry name" value="S-adenosyl-L-methionine-dependent methyltransferases"/>
    <property type="match status" value="1"/>
</dbReference>
<dbReference type="PANTHER" id="PTHR12843">
    <property type="entry name" value="PROTEIN-LYSINE N-METHYLTRANSFERASE METTL10"/>
    <property type="match status" value="1"/>
</dbReference>
<keyword evidence="3 5" id="KW-0808">Transferase</keyword>
<comment type="subcellular location">
    <subcellularLocation>
        <location evidence="5">Cytoplasm</location>
    </subcellularLocation>
</comment>
<dbReference type="FunCoup" id="A0A1W4WP53">
    <property type="interactions" value="1690"/>
</dbReference>
<protein>
    <recommendedName>
        <fullName evidence="5">Protein-lysine N-methyltransferase LOC108737380</fullName>
        <ecNumber evidence="5">2.1.1.-</ecNumber>
    </recommendedName>
</protein>
<dbReference type="GO" id="GO:0016279">
    <property type="term" value="F:protein-lysine N-methyltransferase activity"/>
    <property type="evidence" value="ECO:0007669"/>
    <property type="project" value="UniProtKB-UniRule"/>
</dbReference>
<dbReference type="KEGG" id="apln:108737380"/>
<dbReference type="InterPro" id="IPR029063">
    <property type="entry name" value="SAM-dependent_MTases_sf"/>
</dbReference>
<proteinExistence type="inferred from homology"/>
<dbReference type="GO" id="GO:0032259">
    <property type="term" value="P:methylation"/>
    <property type="evidence" value="ECO:0007669"/>
    <property type="project" value="UniProtKB-KW"/>
</dbReference>
<gene>
    <name evidence="8" type="primary">LOC108737380</name>
</gene>
<reference evidence="8" key="1">
    <citation type="submission" date="2025-08" db="UniProtKB">
        <authorList>
            <consortium name="RefSeq"/>
        </authorList>
    </citation>
    <scope>IDENTIFICATION</scope>
    <source>
        <tissue evidence="8">Entire body</tissue>
    </source>
</reference>
<dbReference type="GeneID" id="108737380"/>
<keyword evidence="2 5" id="KW-0489">Methyltransferase</keyword>
<feature type="domain" description="Methyltransferase" evidence="6">
    <location>
        <begin position="56"/>
        <end position="183"/>
    </location>
</feature>
<evidence type="ECO:0000313" key="7">
    <source>
        <dbReference type="Proteomes" id="UP000192223"/>
    </source>
</evidence>
<dbReference type="OrthoDB" id="540004at2759"/>
<evidence type="ECO:0000256" key="2">
    <source>
        <dbReference type="ARBA" id="ARBA00022603"/>
    </source>
</evidence>
<dbReference type="Proteomes" id="UP000192223">
    <property type="component" value="Unplaced"/>
</dbReference>
<name>A0A1W4WP53_AGRPL</name>
<evidence type="ECO:0000256" key="5">
    <source>
        <dbReference type="HAMAP-Rule" id="MF_03188"/>
    </source>
</evidence>
<evidence type="ECO:0000256" key="3">
    <source>
        <dbReference type="ARBA" id="ARBA00022679"/>
    </source>
</evidence>
<keyword evidence="1 5" id="KW-0963">Cytoplasm</keyword>
<dbReference type="CDD" id="cd02440">
    <property type="entry name" value="AdoMet_MTases"/>
    <property type="match status" value="1"/>
</dbReference>
<evidence type="ECO:0000313" key="8">
    <source>
        <dbReference type="RefSeq" id="XP_018325704.1"/>
    </source>
</evidence>
<dbReference type="Pfam" id="PF13847">
    <property type="entry name" value="Methyltransf_31"/>
    <property type="match status" value="1"/>
</dbReference>
<evidence type="ECO:0000259" key="6">
    <source>
        <dbReference type="Pfam" id="PF13847"/>
    </source>
</evidence>
<evidence type="ECO:0000256" key="1">
    <source>
        <dbReference type="ARBA" id="ARBA00022490"/>
    </source>
</evidence>
<dbReference type="HAMAP" id="MF_03188">
    <property type="entry name" value="Methyltr_EFM4"/>
    <property type="match status" value="1"/>
</dbReference>
<keyword evidence="7" id="KW-1185">Reference proteome</keyword>
<dbReference type="InParanoid" id="A0A1W4WP53"/>
<keyword evidence="4 5" id="KW-0949">S-adenosyl-L-methionine</keyword>
<comment type="function">
    <text evidence="5">S-adenosyl-L-methionine-dependent protein-lysine N-methyltransferase that methylates elongation factor 1-alpha.</text>
</comment>
<dbReference type="RefSeq" id="XP_018325704.1">
    <property type="nucleotide sequence ID" value="XM_018470202.2"/>
</dbReference>
<evidence type="ECO:0000256" key="4">
    <source>
        <dbReference type="ARBA" id="ARBA00022691"/>
    </source>
</evidence>
<dbReference type="EC" id="2.1.1.-" evidence="5"/>